<evidence type="ECO:0000313" key="2">
    <source>
        <dbReference type="Proteomes" id="UP000008311"/>
    </source>
</evidence>
<dbReference type="AlphaFoldDB" id="B9TJA5"/>
<evidence type="ECO:0000313" key="1">
    <source>
        <dbReference type="EMBL" id="EEF24060.1"/>
    </source>
</evidence>
<organism evidence="1 2">
    <name type="scientific">Ricinus communis</name>
    <name type="common">Castor bean</name>
    <dbReference type="NCBI Taxonomy" id="3988"/>
    <lineage>
        <taxon>Eukaryota</taxon>
        <taxon>Viridiplantae</taxon>
        <taxon>Streptophyta</taxon>
        <taxon>Embryophyta</taxon>
        <taxon>Tracheophyta</taxon>
        <taxon>Spermatophyta</taxon>
        <taxon>Magnoliopsida</taxon>
        <taxon>eudicotyledons</taxon>
        <taxon>Gunneridae</taxon>
        <taxon>Pentapetalae</taxon>
        <taxon>rosids</taxon>
        <taxon>fabids</taxon>
        <taxon>Malpighiales</taxon>
        <taxon>Euphorbiaceae</taxon>
        <taxon>Acalyphoideae</taxon>
        <taxon>Acalypheae</taxon>
        <taxon>Ricinus</taxon>
    </lineage>
</organism>
<dbReference type="Proteomes" id="UP000008311">
    <property type="component" value="Unassembled WGS sequence"/>
</dbReference>
<keyword evidence="2" id="KW-1185">Reference proteome</keyword>
<dbReference type="EMBL" id="EQ983625">
    <property type="protein sequence ID" value="EEF24060.1"/>
    <property type="molecule type" value="Genomic_DNA"/>
</dbReference>
<protein>
    <submittedName>
        <fullName evidence="1">Uncharacterized protein</fullName>
    </submittedName>
</protein>
<proteinExistence type="predicted"/>
<name>B9TJA5_RICCO</name>
<sequence length="94" mass="10379">MAGGLFTGLDARGVHEHGHCLFTATVYGDHHRVMVEKRFARYCERAFNTITGFEHRGLLKGWLPKKLACIAALDRGDGALRSTSAFSSLKPYLA</sequence>
<reference evidence="2" key="1">
    <citation type="journal article" date="2010" name="Nat. Biotechnol.">
        <title>Draft genome sequence of the oilseed species Ricinus communis.</title>
        <authorList>
            <person name="Chan A.P."/>
            <person name="Crabtree J."/>
            <person name="Zhao Q."/>
            <person name="Lorenzi H."/>
            <person name="Orvis J."/>
            <person name="Puiu D."/>
            <person name="Melake-Berhan A."/>
            <person name="Jones K.M."/>
            <person name="Redman J."/>
            <person name="Chen G."/>
            <person name="Cahoon E.B."/>
            <person name="Gedil M."/>
            <person name="Stanke M."/>
            <person name="Haas B.J."/>
            <person name="Wortman J.R."/>
            <person name="Fraser-Liggett C.M."/>
            <person name="Ravel J."/>
            <person name="Rabinowicz P.D."/>
        </authorList>
    </citation>
    <scope>NUCLEOTIDE SEQUENCE [LARGE SCALE GENOMIC DNA]</scope>
    <source>
        <strain evidence="2">cv. Hale</strain>
    </source>
</reference>
<gene>
    <name evidence="1" type="ORF">RCOM_1831120</name>
</gene>
<accession>B9TJA5</accession>
<dbReference type="InParanoid" id="B9TJA5"/>